<accession>A0A6G1HGF6</accession>
<dbReference type="GO" id="GO:0003676">
    <property type="term" value="F:nucleic acid binding"/>
    <property type="evidence" value="ECO:0007669"/>
    <property type="project" value="InterPro"/>
</dbReference>
<dbReference type="Proteomes" id="UP000800041">
    <property type="component" value="Unassembled WGS sequence"/>
</dbReference>
<keyword evidence="2" id="KW-1185">Reference proteome</keyword>
<dbReference type="EMBL" id="ML977137">
    <property type="protein sequence ID" value="KAF1992321.1"/>
    <property type="molecule type" value="Genomic_DNA"/>
</dbReference>
<name>A0A6G1HGF6_9PEZI</name>
<reference evidence="1" key="1">
    <citation type="journal article" date="2020" name="Stud. Mycol.">
        <title>101 Dothideomycetes genomes: a test case for predicting lifestyles and emergence of pathogens.</title>
        <authorList>
            <person name="Haridas S."/>
            <person name="Albert R."/>
            <person name="Binder M."/>
            <person name="Bloem J."/>
            <person name="Labutti K."/>
            <person name="Salamov A."/>
            <person name="Andreopoulos B."/>
            <person name="Baker S."/>
            <person name="Barry K."/>
            <person name="Bills G."/>
            <person name="Bluhm B."/>
            <person name="Cannon C."/>
            <person name="Castanera R."/>
            <person name="Culley D."/>
            <person name="Daum C."/>
            <person name="Ezra D."/>
            <person name="Gonzalez J."/>
            <person name="Henrissat B."/>
            <person name="Kuo A."/>
            <person name="Liang C."/>
            <person name="Lipzen A."/>
            <person name="Lutzoni F."/>
            <person name="Magnuson J."/>
            <person name="Mondo S."/>
            <person name="Nolan M."/>
            <person name="Ohm R."/>
            <person name="Pangilinan J."/>
            <person name="Park H.-J."/>
            <person name="Ramirez L."/>
            <person name="Alfaro M."/>
            <person name="Sun H."/>
            <person name="Tritt A."/>
            <person name="Yoshinaga Y."/>
            <person name="Zwiers L.-H."/>
            <person name="Turgeon B."/>
            <person name="Goodwin S."/>
            <person name="Spatafora J."/>
            <person name="Crous P."/>
            <person name="Grigoriev I."/>
        </authorList>
    </citation>
    <scope>NUCLEOTIDE SEQUENCE</scope>
    <source>
        <strain evidence="1">CBS 113979</strain>
    </source>
</reference>
<gene>
    <name evidence="1" type="ORF">K402DRAFT_449691</name>
</gene>
<dbReference type="InterPro" id="IPR036397">
    <property type="entry name" value="RNaseH_sf"/>
</dbReference>
<evidence type="ECO:0000313" key="2">
    <source>
        <dbReference type="Proteomes" id="UP000800041"/>
    </source>
</evidence>
<evidence type="ECO:0008006" key="3">
    <source>
        <dbReference type="Google" id="ProtNLM"/>
    </source>
</evidence>
<evidence type="ECO:0000313" key="1">
    <source>
        <dbReference type="EMBL" id="KAF1992321.1"/>
    </source>
</evidence>
<sequence length="130" mass="15568">MTTEVYINEILEKEVKLWIERGDKFVLEEDRDGAHGTGPNSKARKWKKNHGLKYFFNCAQSPDMAIIENVWQPAKAYVRPFEHWDPQDTMQLLQEYWDHHMKQEMINKWILSMPQRFRDLKQAGGKMTGW</sequence>
<organism evidence="1 2">
    <name type="scientific">Aulographum hederae CBS 113979</name>
    <dbReference type="NCBI Taxonomy" id="1176131"/>
    <lineage>
        <taxon>Eukaryota</taxon>
        <taxon>Fungi</taxon>
        <taxon>Dikarya</taxon>
        <taxon>Ascomycota</taxon>
        <taxon>Pezizomycotina</taxon>
        <taxon>Dothideomycetes</taxon>
        <taxon>Pleosporomycetidae</taxon>
        <taxon>Aulographales</taxon>
        <taxon>Aulographaceae</taxon>
    </lineage>
</organism>
<protein>
    <recommendedName>
        <fullName evidence="3">Tc1-like transposase DDE domain-containing protein</fullName>
    </recommendedName>
</protein>
<dbReference type="OrthoDB" id="3943628at2759"/>
<dbReference type="Gene3D" id="3.30.420.10">
    <property type="entry name" value="Ribonuclease H-like superfamily/Ribonuclease H"/>
    <property type="match status" value="1"/>
</dbReference>
<dbReference type="AlphaFoldDB" id="A0A6G1HGF6"/>
<proteinExistence type="predicted"/>